<dbReference type="OrthoDB" id="8926335at2"/>
<sequence>MSDEATPWRVFEYEGFDIHVLPQLKSQPAPAHEAPQGSERYVYIGFICRHGAHADAPGESLQFHADGDDAFKSVDDAVQEARHIGRSIIDGTHPDISVLPLVSHHHPG</sequence>
<reference evidence="1 2" key="1">
    <citation type="submission" date="2016-01" db="EMBL/GenBank/DDBJ databases">
        <authorList>
            <person name="Oliw E.H."/>
        </authorList>
    </citation>
    <scope>NUCLEOTIDE SEQUENCE [LARGE SCALE GENOMIC DNA]</scope>
    <source>
        <strain evidence="1">LMG 27134</strain>
    </source>
</reference>
<evidence type="ECO:0000313" key="1">
    <source>
        <dbReference type="EMBL" id="SAL60237.1"/>
    </source>
</evidence>
<evidence type="ECO:0000313" key="2">
    <source>
        <dbReference type="Proteomes" id="UP000054683"/>
    </source>
</evidence>
<gene>
    <name evidence="1" type="ORF">AWB69_06670</name>
</gene>
<dbReference type="AlphaFoldDB" id="A0A158IUG8"/>
<name>A0A158IUG8_9BURK</name>
<proteinExistence type="predicted"/>
<dbReference type="EMBL" id="FCOK02000062">
    <property type="protein sequence ID" value="SAL60237.1"/>
    <property type="molecule type" value="Genomic_DNA"/>
</dbReference>
<dbReference type="Proteomes" id="UP000054683">
    <property type="component" value="Unassembled WGS sequence"/>
</dbReference>
<organism evidence="1 2">
    <name type="scientific">Caballeronia udeis</name>
    <dbReference type="NCBI Taxonomy" id="1232866"/>
    <lineage>
        <taxon>Bacteria</taxon>
        <taxon>Pseudomonadati</taxon>
        <taxon>Pseudomonadota</taxon>
        <taxon>Betaproteobacteria</taxon>
        <taxon>Burkholderiales</taxon>
        <taxon>Burkholderiaceae</taxon>
        <taxon>Caballeronia</taxon>
    </lineage>
</organism>
<protein>
    <submittedName>
        <fullName evidence="1">Uncharacterized protein</fullName>
    </submittedName>
</protein>
<dbReference type="RefSeq" id="WP_062090918.1">
    <property type="nucleotide sequence ID" value="NZ_FCOK02000062.1"/>
</dbReference>
<accession>A0A158IUG8</accession>